<dbReference type="AlphaFoldDB" id="A0AAV5M552"/>
<feature type="compositionally biased region" description="Basic and acidic residues" evidence="1">
    <location>
        <begin position="23"/>
        <end position="35"/>
    </location>
</feature>
<sequence length="184" mass="21188">MGRRQRKPKRSKKKKIRSCISVYKEEGKEKQEIKVDKRKRASKEQGSKEKMPIFSPGSQNQVAGDSITDSGIEIRNGSLRRDLELCTAERIWAFAKEIGVGVRDNETEVIQRLKEMEDRDRRLIKSTKSGVRDLVVKEKVEFLAIQELKLEMVDYQVCRTIWGADNFDWVAKASRGTSGRLICI</sequence>
<name>A0AAV5M552_9ROSI</name>
<evidence type="ECO:0000313" key="2">
    <source>
        <dbReference type="EMBL" id="GKV44021.1"/>
    </source>
</evidence>
<accession>A0AAV5M552</accession>
<protein>
    <submittedName>
        <fullName evidence="2">Uncharacterized protein</fullName>
    </submittedName>
</protein>
<feature type="compositionally biased region" description="Basic and acidic residues" evidence="1">
    <location>
        <begin position="42"/>
        <end position="51"/>
    </location>
</feature>
<proteinExistence type="predicted"/>
<gene>
    <name evidence="2" type="ORF">SLEP1_g51252</name>
</gene>
<reference evidence="2 3" key="1">
    <citation type="journal article" date="2021" name="Commun. Biol.">
        <title>The genome of Shorea leprosula (Dipterocarpaceae) highlights the ecological relevance of drought in aseasonal tropical rainforests.</title>
        <authorList>
            <person name="Ng K.K.S."/>
            <person name="Kobayashi M.J."/>
            <person name="Fawcett J.A."/>
            <person name="Hatakeyama M."/>
            <person name="Paape T."/>
            <person name="Ng C.H."/>
            <person name="Ang C.C."/>
            <person name="Tnah L.H."/>
            <person name="Lee C.T."/>
            <person name="Nishiyama T."/>
            <person name="Sese J."/>
            <person name="O'Brien M.J."/>
            <person name="Copetti D."/>
            <person name="Mohd Noor M.I."/>
            <person name="Ong R.C."/>
            <person name="Putra M."/>
            <person name="Sireger I.Z."/>
            <person name="Indrioko S."/>
            <person name="Kosugi Y."/>
            <person name="Izuno A."/>
            <person name="Isagi Y."/>
            <person name="Lee S.L."/>
            <person name="Shimizu K.K."/>
        </authorList>
    </citation>
    <scope>NUCLEOTIDE SEQUENCE [LARGE SCALE GENOMIC DNA]</scope>
    <source>
        <strain evidence="2">214</strain>
    </source>
</reference>
<keyword evidence="3" id="KW-1185">Reference proteome</keyword>
<feature type="compositionally biased region" description="Polar residues" evidence="1">
    <location>
        <begin position="56"/>
        <end position="66"/>
    </location>
</feature>
<dbReference type="EMBL" id="BPVZ01000176">
    <property type="protein sequence ID" value="GKV44021.1"/>
    <property type="molecule type" value="Genomic_DNA"/>
</dbReference>
<organism evidence="2 3">
    <name type="scientific">Rubroshorea leprosula</name>
    <dbReference type="NCBI Taxonomy" id="152421"/>
    <lineage>
        <taxon>Eukaryota</taxon>
        <taxon>Viridiplantae</taxon>
        <taxon>Streptophyta</taxon>
        <taxon>Embryophyta</taxon>
        <taxon>Tracheophyta</taxon>
        <taxon>Spermatophyta</taxon>
        <taxon>Magnoliopsida</taxon>
        <taxon>eudicotyledons</taxon>
        <taxon>Gunneridae</taxon>
        <taxon>Pentapetalae</taxon>
        <taxon>rosids</taxon>
        <taxon>malvids</taxon>
        <taxon>Malvales</taxon>
        <taxon>Dipterocarpaceae</taxon>
        <taxon>Rubroshorea</taxon>
    </lineage>
</organism>
<comment type="caution">
    <text evidence="2">The sequence shown here is derived from an EMBL/GenBank/DDBJ whole genome shotgun (WGS) entry which is preliminary data.</text>
</comment>
<evidence type="ECO:0000256" key="1">
    <source>
        <dbReference type="SAM" id="MobiDB-lite"/>
    </source>
</evidence>
<feature type="region of interest" description="Disordered" evidence="1">
    <location>
        <begin position="1"/>
        <end position="66"/>
    </location>
</feature>
<feature type="compositionally biased region" description="Basic residues" evidence="1">
    <location>
        <begin position="1"/>
        <end position="17"/>
    </location>
</feature>
<evidence type="ECO:0000313" key="3">
    <source>
        <dbReference type="Proteomes" id="UP001054252"/>
    </source>
</evidence>
<dbReference type="Proteomes" id="UP001054252">
    <property type="component" value="Unassembled WGS sequence"/>
</dbReference>